<dbReference type="EMBL" id="LXQD01000247">
    <property type="protein sequence ID" value="RCJ30953.1"/>
    <property type="molecule type" value="Genomic_DNA"/>
</dbReference>
<proteinExistence type="predicted"/>
<sequence>MTKTLISDFCSTDIGLFLQDLTPVQANTVRGGSNTISVINISDGVNNTVNTYEGSDSFNYRDNKVYTVDYSRSNYNLFYISD</sequence>
<dbReference type="Proteomes" id="UP000252107">
    <property type="component" value="Unassembled WGS sequence"/>
</dbReference>
<evidence type="ECO:0000313" key="1">
    <source>
        <dbReference type="EMBL" id="RCJ30953.1"/>
    </source>
</evidence>
<comment type="caution">
    <text evidence="1">The sequence shown here is derived from an EMBL/GenBank/DDBJ whole genome shotgun (WGS) entry which is preliminary data.</text>
</comment>
<keyword evidence="2" id="KW-1185">Reference proteome</keyword>
<evidence type="ECO:0000313" key="2">
    <source>
        <dbReference type="Proteomes" id="UP000252107"/>
    </source>
</evidence>
<gene>
    <name evidence="1" type="ORF">A6770_20745</name>
</gene>
<name>A0A367R5Q1_9NOSO</name>
<organism evidence="1 2">
    <name type="scientific">Nostoc minutum NIES-26</name>
    <dbReference type="NCBI Taxonomy" id="1844469"/>
    <lineage>
        <taxon>Bacteria</taxon>
        <taxon>Bacillati</taxon>
        <taxon>Cyanobacteriota</taxon>
        <taxon>Cyanophyceae</taxon>
        <taxon>Nostocales</taxon>
        <taxon>Nostocaceae</taxon>
        <taxon>Nostoc</taxon>
    </lineage>
</organism>
<reference evidence="1" key="1">
    <citation type="submission" date="2016-04" db="EMBL/GenBank/DDBJ databases">
        <authorList>
            <person name="Tabuchi Yagui T.R."/>
        </authorList>
    </citation>
    <scope>NUCLEOTIDE SEQUENCE [LARGE SCALE GENOMIC DNA]</scope>
    <source>
        <strain evidence="1">NIES-26</strain>
    </source>
</reference>
<accession>A0A367R5Q1</accession>
<protein>
    <submittedName>
        <fullName evidence="1">Uncharacterized protein</fullName>
    </submittedName>
</protein>
<dbReference type="AlphaFoldDB" id="A0A367R5Q1"/>